<dbReference type="InterPro" id="IPR016032">
    <property type="entry name" value="Sig_transdc_resp-reg_C-effctor"/>
</dbReference>
<dbReference type="PANTHER" id="PTHR48111">
    <property type="entry name" value="REGULATOR OF RPOS"/>
    <property type="match status" value="1"/>
</dbReference>
<dbReference type="InterPro" id="IPR039420">
    <property type="entry name" value="WalR-like"/>
</dbReference>
<evidence type="ECO:0000256" key="8">
    <source>
        <dbReference type="PROSITE-ProRule" id="PRU00169"/>
    </source>
</evidence>
<evidence type="ECO:0000259" key="10">
    <source>
        <dbReference type="PROSITE" id="PS50110"/>
    </source>
</evidence>
<evidence type="ECO:0000256" key="1">
    <source>
        <dbReference type="ARBA" id="ARBA00013332"/>
    </source>
</evidence>
<dbReference type="Pfam" id="PF00072">
    <property type="entry name" value="Response_reg"/>
    <property type="match status" value="1"/>
</dbReference>
<gene>
    <name evidence="12" type="ORF">SAMN04515674_11556</name>
</gene>
<dbReference type="SUPFAM" id="SSF46894">
    <property type="entry name" value="C-terminal effector domain of the bipartite response regulators"/>
    <property type="match status" value="1"/>
</dbReference>
<dbReference type="GO" id="GO:0000156">
    <property type="term" value="F:phosphorelay response regulator activity"/>
    <property type="evidence" value="ECO:0007669"/>
    <property type="project" value="TreeGrafter"/>
</dbReference>
<feature type="domain" description="OmpR/PhoB-type" evidence="11">
    <location>
        <begin position="154"/>
        <end position="248"/>
    </location>
</feature>
<keyword evidence="2 8" id="KW-0597">Phosphoprotein</keyword>
<feature type="domain" description="Response regulatory" evidence="10">
    <location>
        <begin position="28"/>
        <end position="144"/>
    </location>
</feature>
<dbReference type="AlphaFoldDB" id="A0A1I5XLT8"/>
<dbReference type="FunFam" id="1.10.10.10:FF:000018">
    <property type="entry name" value="DNA-binding response regulator ResD"/>
    <property type="match status" value="1"/>
</dbReference>
<name>A0A1I5XLT8_9BACT</name>
<dbReference type="Gene3D" id="3.40.50.2300">
    <property type="match status" value="1"/>
</dbReference>
<evidence type="ECO:0000256" key="2">
    <source>
        <dbReference type="ARBA" id="ARBA00022553"/>
    </source>
</evidence>
<keyword evidence="3" id="KW-0902">Two-component regulatory system</keyword>
<evidence type="ECO:0000256" key="6">
    <source>
        <dbReference type="ARBA" id="ARBA00023163"/>
    </source>
</evidence>
<dbReference type="SUPFAM" id="SSF52172">
    <property type="entry name" value="CheY-like"/>
    <property type="match status" value="1"/>
</dbReference>
<dbReference type="SMART" id="SM00448">
    <property type="entry name" value="REC"/>
    <property type="match status" value="1"/>
</dbReference>
<evidence type="ECO:0000256" key="3">
    <source>
        <dbReference type="ARBA" id="ARBA00023012"/>
    </source>
</evidence>
<dbReference type="GO" id="GO:0005829">
    <property type="term" value="C:cytosol"/>
    <property type="evidence" value="ECO:0007669"/>
    <property type="project" value="TreeGrafter"/>
</dbReference>
<feature type="DNA-binding region" description="OmpR/PhoB-type" evidence="9">
    <location>
        <begin position="154"/>
        <end position="248"/>
    </location>
</feature>
<feature type="modified residue" description="4-aspartylphosphate" evidence="8">
    <location>
        <position position="77"/>
    </location>
</feature>
<dbReference type="PROSITE" id="PS51755">
    <property type="entry name" value="OMPR_PHOB"/>
    <property type="match status" value="1"/>
</dbReference>
<dbReference type="Gene3D" id="1.10.10.10">
    <property type="entry name" value="Winged helix-like DNA-binding domain superfamily/Winged helix DNA-binding domain"/>
    <property type="match status" value="1"/>
</dbReference>
<dbReference type="SMART" id="SM00862">
    <property type="entry name" value="Trans_reg_C"/>
    <property type="match status" value="1"/>
</dbReference>
<dbReference type="EMBL" id="FOXH01000015">
    <property type="protein sequence ID" value="SFQ32942.1"/>
    <property type="molecule type" value="Genomic_DNA"/>
</dbReference>
<dbReference type="STRING" id="1079859.SAMN04515674_11556"/>
<dbReference type="GO" id="GO:0000976">
    <property type="term" value="F:transcription cis-regulatory region binding"/>
    <property type="evidence" value="ECO:0007669"/>
    <property type="project" value="TreeGrafter"/>
</dbReference>
<keyword evidence="13" id="KW-1185">Reference proteome</keyword>
<evidence type="ECO:0000256" key="4">
    <source>
        <dbReference type="ARBA" id="ARBA00023015"/>
    </source>
</evidence>
<sequence length="251" mass="28852">MRTAIQNSLTHFTPSKKPFMSVNLQTPKILVVDDDPDIIELLEYNLAKEGYEVASAPDGRKALEIAKTFKPELVLLDVMMPHMDGIETARQLRDLSDLKNSYILFLTARAEEYSEIAAFEVGADDYIIKPIKPRALMSRIKALFRRDSQQNEPDEKIEIGSLVINRTNYSVQNGGQQLVLPKKEFELLSFLARNPNKVFNRDELLEKVWGADVYVVERTVDVHIRKLREKIPEYYIKTLKGVGYMFSIEEN</sequence>
<organism evidence="12 13">
    <name type="scientific">Pseudarcicella hirudinis</name>
    <dbReference type="NCBI Taxonomy" id="1079859"/>
    <lineage>
        <taxon>Bacteria</taxon>
        <taxon>Pseudomonadati</taxon>
        <taxon>Bacteroidota</taxon>
        <taxon>Cytophagia</taxon>
        <taxon>Cytophagales</taxon>
        <taxon>Flectobacillaceae</taxon>
        <taxon>Pseudarcicella</taxon>
    </lineage>
</organism>
<dbReference type="GO" id="GO:0032993">
    <property type="term" value="C:protein-DNA complex"/>
    <property type="evidence" value="ECO:0007669"/>
    <property type="project" value="TreeGrafter"/>
</dbReference>
<dbReference type="FunFam" id="3.40.50.2300:FF:000001">
    <property type="entry name" value="DNA-binding response regulator PhoB"/>
    <property type="match status" value="1"/>
</dbReference>
<evidence type="ECO:0000256" key="7">
    <source>
        <dbReference type="ARBA" id="ARBA00024735"/>
    </source>
</evidence>
<reference evidence="12 13" key="1">
    <citation type="submission" date="2016-10" db="EMBL/GenBank/DDBJ databases">
        <authorList>
            <person name="de Groot N.N."/>
        </authorList>
    </citation>
    <scope>NUCLEOTIDE SEQUENCE [LARGE SCALE GENOMIC DNA]</scope>
    <source>
        <strain evidence="13">E92,LMG 26720,CCM 7988</strain>
    </source>
</reference>
<dbReference type="InterPro" id="IPR036388">
    <property type="entry name" value="WH-like_DNA-bd_sf"/>
</dbReference>
<comment type="function">
    <text evidence="7">This protein is a positive regulator for the phosphate regulon. Transcription of this operon is positively regulated by PhoB and PhoR when phosphate is limited.</text>
</comment>
<dbReference type="Pfam" id="PF00486">
    <property type="entry name" value="Trans_reg_C"/>
    <property type="match status" value="1"/>
</dbReference>
<evidence type="ECO:0000259" key="11">
    <source>
        <dbReference type="PROSITE" id="PS51755"/>
    </source>
</evidence>
<dbReference type="Proteomes" id="UP000199306">
    <property type="component" value="Unassembled WGS sequence"/>
</dbReference>
<dbReference type="InterPro" id="IPR001789">
    <property type="entry name" value="Sig_transdc_resp-reg_receiver"/>
</dbReference>
<evidence type="ECO:0000313" key="13">
    <source>
        <dbReference type="Proteomes" id="UP000199306"/>
    </source>
</evidence>
<evidence type="ECO:0000313" key="12">
    <source>
        <dbReference type="EMBL" id="SFQ32942.1"/>
    </source>
</evidence>
<keyword evidence="5 9" id="KW-0238">DNA-binding</keyword>
<dbReference type="InterPro" id="IPR011006">
    <property type="entry name" value="CheY-like_superfamily"/>
</dbReference>
<evidence type="ECO:0000256" key="9">
    <source>
        <dbReference type="PROSITE-ProRule" id="PRU01091"/>
    </source>
</evidence>
<dbReference type="GO" id="GO:0006355">
    <property type="term" value="P:regulation of DNA-templated transcription"/>
    <property type="evidence" value="ECO:0007669"/>
    <property type="project" value="InterPro"/>
</dbReference>
<proteinExistence type="predicted"/>
<dbReference type="PROSITE" id="PS50110">
    <property type="entry name" value="RESPONSE_REGULATORY"/>
    <property type="match status" value="1"/>
</dbReference>
<keyword evidence="6" id="KW-0804">Transcription</keyword>
<keyword evidence="4" id="KW-0805">Transcription regulation</keyword>
<protein>
    <recommendedName>
        <fullName evidence="1">Phosphate regulon transcriptional regulatory protein PhoB</fullName>
    </recommendedName>
</protein>
<dbReference type="InterPro" id="IPR001867">
    <property type="entry name" value="OmpR/PhoB-type_DNA-bd"/>
</dbReference>
<accession>A0A1I5XLT8</accession>
<dbReference type="CDD" id="cd00383">
    <property type="entry name" value="trans_reg_C"/>
    <property type="match status" value="1"/>
</dbReference>
<evidence type="ECO:0000256" key="5">
    <source>
        <dbReference type="ARBA" id="ARBA00023125"/>
    </source>
</evidence>
<dbReference type="PANTHER" id="PTHR48111:SF40">
    <property type="entry name" value="PHOSPHATE REGULON TRANSCRIPTIONAL REGULATORY PROTEIN PHOB"/>
    <property type="match status" value="1"/>
</dbReference>